<evidence type="ECO:0000256" key="1">
    <source>
        <dbReference type="ARBA" id="ARBA00022603"/>
    </source>
</evidence>
<dbReference type="Pfam" id="PF13489">
    <property type="entry name" value="Methyltransf_23"/>
    <property type="match status" value="1"/>
</dbReference>
<comment type="similarity">
    <text evidence="5">Belongs to the methyltransferase superfamily.</text>
</comment>
<evidence type="ECO:0000256" key="5">
    <source>
        <dbReference type="HAMAP-Rule" id="MF_00835"/>
    </source>
</evidence>
<keyword evidence="7" id="KW-1185">Reference proteome</keyword>
<dbReference type="GO" id="GO:0009102">
    <property type="term" value="P:biotin biosynthetic process"/>
    <property type="evidence" value="ECO:0007669"/>
    <property type="project" value="UniProtKB-UniRule"/>
</dbReference>
<keyword evidence="2 5" id="KW-0808">Transferase</keyword>
<dbReference type="OrthoDB" id="9760689at2"/>
<dbReference type="UniPathway" id="UPA00078"/>
<protein>
    <recommendedName>
        <fullName evidence="5">Malonyl-[acyl-carrier protein] O-methyltransferase</fullName>
        <shortName evidence="5">Malonyl-ACP O-methyltransferase</shortName>
        <ecNumber evidence="5">2.1.1.197</ecNumber>
    </recommendedName>
    <alternativeName>
        <fullName evidence="5">Biotin synthesis protein BioC</fullName>
    </alternativeName>
</protein>
<comment type="catalytic activity">
    <reaction evidence="5">
        <text>malonyl-[ACP] + S-adenosyl-L-methionine = malonyl-[ACP] methyl ester + S-adenosyl-L-homocysteine</text>
        <dbReference type="Rhea" id="RHEA:17105"/>
        <dbReference type="Rhea" id="RHEA-COMP:9623"/>
        <dbReference type="Rhea" id="RHEA-COMP:9954"/>
        <dbReference type="ChEBI" id="CHEBI:57856"/>
        <dbReference type="ChEBI" id="CHEBI:59789"/>
        <dbReference type="ChEBI" id="CHEBI:78449"/>
        <dbReference type="ChEBI" id="CHEBI:78845"/>
        <dbReference type="EC" id="2.1.1.197"/>
    </reaction>
</comment>
<dbReference type="AlphaFoldDB" id="A0A1C3CT28"/>
<keyword evidence="3 5" id="KW-0949">S-adenosyl-L-methionine</keyword>
<accession>A0A1C3CT28</accession>
<dbReference type="Proteomes" id="UP000186553">
    <property type="component" value="Unassembled WGS sequence"/>
</dbReference>
<dbReference type="InterPro" id="IPR011814">
    <property type="entry name" value="BioC"/>
</dbReference>
<keyword evidence="1 5" id="KW-0489">Methyltransferase</keyword>
<dbReference type="SUPFAM" id="SSF53335">
    <property type="entry name" value="S-adenosyl-L-methionine-dependent methyltransferases"/>
    <property type="match status" value="1"/>
</dbReference>
<evidence type="ECO:0000256" key="2">
    <source>
        <dbReference type="ARBA" id="ARBA00022679"/>
    </source>
</evidence>
<evidence type="ECO:0000313" key="6">
    <source>
        <dbReference type="EMBL" id="ODA11889.1"/>
    </source>
</evidence>
<dbReference type="HAMAP" id="MF_00835">
    <property type="entry name" value="BioC"/>
    <property type="match status" value="1"/>
</dbReference>
<comment type="function">
    <text evidence="5">Converts the free carboxyl group of a malonyl-thioester to its methyl ester by transfer of a methyl group from S-adenosyl-L-methionine (SAM). It allows to synthesize pimeloyl-ACP via the fatty acid synthetic pathway.</text>
</comment>
<organism evidence="6 7">
    <name type="scientific">Acinetobacter celticus</name>
    <dbReference type="NCBI Taxonomy" id="1891224"/>
    <lineage>
        <taxon>Bacteria</taxon>
        <taxon>Pseudomonadati</taxon>
        <taxon>Pseudomonadota</taxon>
        <taxon>Gammaproteobacteria</taxon>
        <taxon>Moraxellales</taxon>
        <taxon>Moraxellaceae</taxon>
        <taxon>Acinetobacter</taxon>
    </lineage>
</organism>
<name>A0A1C3CT28_9GAMM</name>
<evidence type="ECO:0000256" key="4">
    <source>
        <dbReference type="ARBA" id="ARBA00022756"/>
    </source>
</evidence>
<dbReference type="Gene3D" id="3.40.50.150">
    <property type="entry name" value="Vaccinia Virus protein VP39"/>
    <property type="match status" value="1"/>
</dbReference>
<dbReference type="EC" id="2.1.1.197" evidence="5"/>
<dbReference type="InterPro" id="IPR029063">
    <property type="entry name" value="SAM-dependent_MTases_sf"/>
</dbReference>
<dbReference type="RefSeq" id="WP_068889661.1">
    <property type="nucleotide sequence ID" value="NZ_CBCRUU010000017.1"/>
</dbReference>
<comment type="pathway">
    <text evidence="5">Cofactor biosynthesis; biotin biosynthesis.</text>
</comment>
<comment type="caution">
    <text evidence="6">The sequence shown here is derived from an EMBL/GenBank/DDBJ whole genome shotgun (WGS) entry which is preliminary data.</text>
</comment>
<proteinExistence type="inferred from homology"/>
<reference evidence="6 7" key="1">
    <citation type="submission" date="2016-07" db="EMBL/GenBank/DDBJ databases">
        <title>Acinetobacter sp. ANC 4603.</title>
        <authorList>
            <person name="Radolfova-Krizova L."/>
            <person name="Nemec A."/>
        </authorList>
    </citation>
    <scope>NUCLEOTIDE SEQUENCE [LARGE SCALE GENOMIC DNA]</scope>
    <source>
        <strain evidence="6 7">ANC 4603</strain>
    </source>
</reference>
<dbReference type="EMBL" id="MBDL01000014">
    <property type="protein sequence ID" value="ODA11889.1"/>
    <property type="molecule type" value="Genomic_DNA"/>
</dbReference>
<dbReference type="InterPro" id="IPR050602">
    <property type="entry name" value="Malonyl-ACP_OMT"/>
</dbReference>
<sequence>MEKLEINKAQIALRFAQAGQSYTQHAVVQQQIAQQLFQFIQQYLPEKKVNRAFEIGCGSGNLSHQLMERLSINTLILNDLYPEIQQHFLRHNNQSHQRFPDLQWLMGDVEQLEFPQSLDLIASSSALQWINDLEVVFEKALQRLNPQGYLCFSTFGQQNLQEIKALTGQGLDYLSIEDLQEKLLNNGFEILHISEQLESLNFTHPKQVLQHLKATGVTATASNFRWTKQTLADFYQNYQQFLTHDMSGETLYRLTYHPIYCIARRKP</sequence>
<dbReference type="GO" id="GO:0032259">
    <property type="term" value="P:methylation"/>
    <property type="evidence" value="ECO:0007669"/>
    <property type="project" value="UniProtKB-KW"/>
</dbReference>
<dbReference type="STRING" id="1891224.BBP83_13100"/>
<dbReference type="PANTHER" id="PTHR13090">
    <property type="entry name" value="ARGININE-HYDROXYLASE NDUFAF5, MITOCHONDRIAL"/>
    <property type="match status" value="1"/>
</dbReference>
<keyword evidence="4 5" id="KW-0093">Biotin biosynthesis</keyword>
<evidence type="ECO:0000256" key="3">
    <source>
        <dbReference type="ARBA" id="ARBA00022691"/>
    </source>
</evidence>
<dbReference type="PANTHER" id="PTHR13090:SF1">
    <property type="entry name" value="ARGININE-HYDROXYLASE NDUFAF5, MITOCHONDRIAL"/>
    <property type="match status" value="1"/>
</dbReference>
<dbReference type="NCBIfam" id="TIGR02072">
    <property type="entry name" value="BioC"/>
    <property type="match status" value="1"/>
</dbReference>
<evidence type="ECO:0000313" key="7">
    <source>
        <dbReference type="Proteomes" id="UP000186553"/>
    </source>
</evidence>
<gene>
    <name evidence="5" type="primary">bioC</name>
    <name evidence="6" type="ORF">BBP83_13100</name>
</gene>
<dbReference type="GO" id="GO:0010340">
    <property type="term" value="F:carboxyl-O-methyltransferase activity"/>
    <property type="evidence" value="ECO:0007669"/>
    <property type="project" value="UniProtKB-UniRule"/>
</dbReference>
<dbReference type="GO" id="GO:0102130">
    <property type="term" value="F:malonyl-CoA methyltransferase activity"/>
    <property type="evidence" value="ECO:0007669"/>
    <property type="project" value="UniProtKB-EC"/>
</dbReference>
<dbReference type="CDD" id="cd02440">
    <property type="entry name" value="AdoMet_MTases"/>
    <property type="match status" value="1"/>
</dbReference>